<evidence type="ECO:0000256" key="4">
    <source>
        <dbReference type="ARBA" id="ARBA00022989"/>
    </source>
</evidence>
<evidence type="ECO:0000256" key="3">
    <source>
        <dbReference type="ARBA" id="ARBA00022692"/>
    </source>
</evidence>
<dbReference type="InterPro" id="IPR007248">
    <property type="entry name" value="Mpv17_PMP22"/>
</dbReference>
<keyword evidence="4 6" id="KW-1133">Transmembrane helix</keyword>
<feature type="transmembrane region" description="Helical" evidence="6">
    <location>
        <begin position="166"/>
        <end position="185"/>
    </location>
</feature>
<gene>
    <name evidence="7" type="ORF">OSTQU699_LOCUS8873</name>
</gene>
<dbReference type="AlphaFoldDB" id="A0A8S1J8Q1"/>
<evidence type="ECO:0000256" key="5">
    <source>
        <dbReference type="ARBA" id="ARBA00023136"/>
    </source>
</evidence>
<sequence>MQNLRRGCLQLVGPSRLVATALRSGATDVPCLRLWTTARGSGYAQARRSSGICGLEGRNAGLRSCVNSSKLPIGAPRGGRVFSASSGGAGGGGGISKTLGGGGGGGGEGGGGVSAWVAGVWAAYLRQLEIRPVITKMWTSGLLNGFGDALCQGMFNGDSKFDFHRFVVFTGLGVFLVGPALHYWYTALTKIFTVPGTKGVLGSLALDQLAFAPTFCGVFISILMTLEGQTAQIPAKLKQDWFNTVVMNWKIWVPAQLFNFWLVPPTLRVLCANITALVWNVYLSFASHIAVEETK</sequence>
<evidence type="ECO:0000256" key="2">
    <source>
        <dbReference type="ARBA" id="ARBA00006824"/>
    </source>
</evidence>
<dbReference type="PANTHER" id="PTHR11266">
    <property type="entry name" value="PEROXISOMAL MEMBRANE PROTEIN 2, PXMP2 MPV17"/>
    <property type="match status" value="1"/>
</dbReference>
<dbReference type="PANTHER" id="PTHR11266:SF80">
    <property type="entry name" value="PEROXISOMAL MEMBRANE PROTEIN 2"/>
    <property type="match status" value="1"/>
</dbReference>
<comment type="subcellular location">
    <subcellularLocation>
        <location evidence="1">Membrane</location>
        <topology evidence="1">Multi-pass membrane protein</topology>
    </subcellularLocation>
</comment>
<feature type="transmembrane region" description="Helical" evidence="6">
    <location>
        <begin position="205"/>
        <end position="226"/>
    </location>
</feature>
<keyword evidence="3 6" id="KW-0812">Transmembrane</keyword>
<proteinExistence type="inferred from homology"/>
<dbReference type="GO" id="GO:0016020">
    <property type="term" value="C:membrane"/>
    <property type="evidence" value="ECO:0007669"/>
    <property type="project" value="UniProtKB-SubCell"/>
</dbReference>
<comment type="caution">
    <text evidence="7">The sequence shown here is derived from an EMBL/GenBank/DDBJ whole genome shotgun (WGS) entry which is preliminary data.</text>
</comment>
<dbReference type="OrthoDB" id="430207at2759"/>
<organism evidence="7 8">
    <name type="scientific">Ostreobium quekettii</name>
    <dbReference type="NCBI Taxonomy" id="121088"/>
    <lineage>
        <taxon>Eukaryota</taxon>
        <taxon>Viridiplantae</taxon>
        <taxon>Chlorophyta</taxon>
        <taxon>core chlorophytes</taxon>
        <taxon>Ulvophyceae</taxon>
        <taxon>TCBD clade</taxon>
        <taxon>Bryopsidales</taxon>
        <taxon>Ostreobineae</taxon>
        <taxon>Ostreobiaceae</taxon>
        <taxon>Ostreobium</taxon>
    </lineage>
</organism>
<evidence type="ECO:0000256" key="6">
    <source>
        <dbReference type="RuleBase" id="RU363053"/>
    </source>
</evidence>
<keyword evidence="5 6" id="KW-0472">Membrane</keyword>
<dbReference type="Pfam" id="PF04117">
    <property type="entry name" value="Mpv17_PMP22"/>
    <property type="match status" value="1"/>
</dbReference>
<keyword evidence="8" id="KW-1185">Reference proteome</keyword>
<name>A0A8S1J8Q1_9CHLO</name>
<evidence type="ECO:0000313" key="8">
    <source>
        <dbReference type="Proteomes" id="UP000708148"/>
    </source>
</evidence>
<accession>A0A8S1J8Q1</accession>
<evidence type="ECO:0000256" key="1">
    <source>
        <dbReference type="ARBA" id="ARBA00004141"/>
    </source>
</evidence>
<protein>
    <submittedName>
        <fullName evidence="7">Uncharacterized protein</fullName>
    </submittedName>
</protein>
<dbReference type="EMBL" id="CAJHUC010002276">
    <property type="protein sequence ID" value="CAD7703516.1"/>
    <property type="molecule type" value="Genomic_DNA"/>
</dbReference>
<reference evidence="7" key="1">
    <citation type="submission" date="2020-12" db="EMBL/GenBank/DDBJ databases">
        <authorList>
            <person name="Iha C."/>
        </authorList>
    </citation>
    <scope>NUCLEOTIDE SEQUENCE</scope>
</reference>
<dbReference type="GO" id="GO:0005737">
    <property type="term" value="C:cytoplasm"/>
    <property type="evidence" value="ECO:0007669"/>
    <property type="project" value="TreeGrafter"/>
</dbReference>
<evidence type="ECO:0000313" key="7">
    <source>
        <dbReference type="EMBL" id="CAD7703516.1"/>
    </source>
</evidence>
<comment type="similarity">
    <text evidence="2 6">Belongs to the peroxisomal membrane protein PXMP2/4 family.</text>
</comment>
<dbReference type="Proteomes" id="UP000708148">
    <property type="component" value="Unassembled WGS sequence"/>
</dbReference>